<dbReference type="OrthoDB" id="2559629at2759"/>
<dbReference type="EMBL" id="KV700123">
    <property type="protein sequence ID" value="OCF34843.1"/>
    <property type="molecule type" value="Genomic_DNA"/>
</dbReference>
<dbReference type="AlphaFoldDB" id="A0A1B9GUX3"/>
<accession>A0A1B9GUX3</accession>
<evidence type="ECO:0000313" key="1">
    <source>
        <dbReference type="EMBL" id="OCF34843.1"/>
    </source>
</evidence>
<organism evidence="1 2">
    <name type="scientific">Kwoniella heveanensis BCC8398</name>
    <dbReference type="NCBI Taxonomy" id="1296120"/>
    <lineage>
        <taxon>Eukaryota</taxon>
        <taxon>Fungi</taxon>
        <taxon>Dikarya</taxon>
        <taxon>Basidiomycota</taxon>
        <taxon>Agaricomycotina</taxon>
        <taxon>Tremellomycetes</taxon>
        <taxon>Tremellales</taxon>
        <taxon>Cryptococcaceae</taxon>
        <taxon>Kwoniella</taxon>
    </lineage>
</organism>
<proteinExistence type="predicted"/>
<gene>
    <name evidence="1" type="ORF">I316_03388</name>
</gene>
<dbReference type="Proteomes" id="UP000092666">
    <property type="component" value="Unassembled WGS sequence"/>
</dbReference>
<sequence>MMFSSSRPMGHYPAAQVKMATMTLATVQMELARQKKMPFSAEAYLDVLNRLLEPLAIVQGPMGLRTWLSEVQYFMGLMQQRSFSGRPLMPRERQVLTWYSTQWRALRGGPCDMGRPEAQIVLMSLGELARF</sequence>
<evidence type="ECO:0000313" key="2">
    <source>
        <dbReference type="Proteomes" id="UP000092666"/>
    </source>
</evidence>
<reference evidence="2" key="2">
    <citation type="submission" date="2013-12" db="EMBL/GenBank/DDBJ databases">
        <title>Evolution of pathogenesis and genome organization in the Tremellales.</title>
        <authorList>
            <person name="Cuomo C."/>
            <person name="Litvintseva A."/>
            <person name="Heitman J."/>
            <person name="Chen Y."/>
            <person name="Sun S."/>
            <person name="Springer D."/>
            <person name="Dromer F."/>
            <person name="Young S."/>
            <person name="Zeng Q."/>
            <person name="Chapman S."/>
            <person name="Gujja S."/>
            <person name="Saif S."/>
            <person name="Birren B."/>
        </authorList>
    </citation>
    <scope>NUCLEOTIDE SEQUENCE [LARGE SCALE GENOMIC DNA]</scope>
    <source>
        <strain evidence="2">BCC8398</strain>
    </source>
</reference>
<name>A0A1B9GUX3_9TREE</name>
<protein>
    <submittedName>
        <fullName evidence="1">Uncharacterized protein</fullName>
    </submittedName>
</protein>
<keyword evidence="2" id="KW-1185">Reference proteome</keyword>
<reference evidence="1 2" key="1">
    <citation type="submission" date="2013-07" db="EMBL/GenBank/DDBJ databases">
        <title>The Genome Sequence of Cryptococcus heveanensis BCC8398.</title>
        <authorList>
            <consortium name="The Broad Institute Genome Sequencing Platform"/>
            <person name="Cuomo C."/>
            <person name="Litvintseva A."/>
            <person name="Chen Y."/>
            <person name="Heitman J."/>
            <person name="Sun S."/>
            <person name="Springer D."/>
            <person name="Dromer F."/>
            <person name="Young S.K."/>
            <person name="Zeng Q."/>
            <person name="Gargeya S."/>
            <person name="Fitzgerald M."/>
            <person name="Abouelleil A."/>
            <person name="Alvarado L."/>
            <person name="Berlin A.M."/>
            <person name="Chapman S.B."/>
            <person name="Dewar J."/>
            <person name="Goldberg J."/>
            <person name="Griggs A."/>
            <person name="Gujja S."/>
            <person name="Hansen M."/>
            <person name="Howarth C."/>
            <person name="Imamovic A."/>
            <person name="Larimer J."/>
            <person name="McCowan C."/>
            <person name="Murphy C."/>
            <person name="Pearson M."/>
            <person name="Priest M."/>
            <person name="Roberts A."/>
            <person name="Saif S."/>
            <person name="Shea T."/>
            <person name="Sykes S."/>
            <person name="Wortman J."/>
            <person name="Nusbaum C."/>
            <person name="Birren B."/>
        </authorList>
    </citation>
    <scope>NUCLEOTIDE SEQUENCE [LARGE SCALE GENOMIC DNA]</scope>
    <source>
        <strain evidence="1 2">BCC8398</strain>
    </source>
</reference>